<dbReference type="NCBIfam" id="NF001266">
    <property type="entry name" value="PRK00228.1-1"/>
    <property type="match status" value="1"/>
</dbReference>
<dbReference type="OrthoDB" id="9807486at2"/>
<dbReference type="AlphaFoldDB" id="A0A2S7XPR8"/>
<evidence type="ECO:0000256" key="1">
    <source>
        <dbReference type="ARBA" id="ARBA00009600"/>
    </source>
</evidence>
<dbReference type="Proteomes" id="UP000239936">
    <property type="component" value="Unassembled WGS sequence"/>
</dbReference>
<proteinExistence type="inferred from homology"/>
<dbReference type="Pfam" id="PF02622">
    <property type="entry name" value="DUF179"/>
    <property type="match status" value="1"/>
</dbReference>
<comment type="similarity">
    <text evidence="1 2">Belongs to the UPF0301 (AlgH) family.</text>
</comment>
<evidence type="ECO:0000313" key="3">
    <source>
        <dbReference type="EMBL" id="PQJ95734.1"/>
    </source>
</evidence>
<dbReference type="EMBL" id="PPGH01000037">
    <property type="protein sequence ID" value="PQJ95734.1"/>
    <property type="molecule type" value="Genomic_DNA"/>
</dbReference>
<gene>
    <name evidence="3" type="ORF">CXB77_16985</name>
</gene>
<dbReference type="RefSeq" id="WP_105074740.1">
    <property type="nucleotide sequence ID" value="NZ_PPGH01000037.1"/>
</dbReference>
<accession>A0A2S7XPR8</accession>
<sequence length="188" mass="19865">MSFSTSLTNHLLIAMPGLQDPNFARTVTYVCEHTEQGAMGIVINRPLDVTLGELLVQLDISTEYAAVRDTPVYQGGPVQTDRGFVLHTAGPAFDSTLAITPDISVTTSRDVLEAIASGEGPEQILIALGYAGWGGGQLEQEMGANAWLNGPASSDIIFRLAPSSRWVAAAQLLGVEDMNLLSGDIGHA</sequence>
<organism evidence="3 4">
    <name type="scientific">Chromatium okenii</name>
    <dbReference type="NCBI Taxonomy" id="61644"/>
    <lineage>
        <taxon>Bacteria</taxon>
        <taxon>Pseudomonadati</taxon>
        <taxon>Pseudomonadota</taxon>
        <taxon>Gammaproteobacteria</taxon>
        <taxon>Chromatiales</taxon>
        <taxon>Chromatiaceae</taxon>
        <taxon>Chromatium</taxon>
    </lineage>
</organism>
<dbReference type="HAMAP" id="MF_00758">
    <property type="entry name" value="UPF0301"/>
    <property type="match status" value="1"/>
</dbReference>
<reference evidence="3 4" key="1">
    <citation type="submission" date="2018-01" db="EMBL/GenBank/DDBJ databases">
        <title>The complete genome sequence of Chromatium okenii LaCa, a purple sulfur bacterium with a turbulent life.</title>
        <authorList>
            <person name="Luedin S.M."/>
            <person name="Liechti N."/>
            <person name="Storelli N."/>
            <person name="Danza F."/>
            <person name="Wittwer M."/>
            <person name="Pothier J.F."/>
            <person name="Tonolla M.A."/>
        </authorList>
    </citation>
    <scope>NUCLEOTIDE SEQUENCE [LARGE SCALE GENOMIC DNA]</scope>
    <source>
        <strain evidence="3 4">LaCa</strain>
    </source>
</reference>
<evidence type="ECO:0000256" key="2">
    <source>
        <dbReference type="HAMAP-Rule" id="MF_00758"/>
    </source>
</evidence>
<dbReference type="PANTHER" id="PTHR30327">
    <property type="entry name" value="UNCHARACTERIZED PROTEIN YQGE"/>
    <property type="match status" value="1"/>
</dbReference>
<evidence type="ECO:0000313" key="4">
    <source>
        <dbReference type="Proteomes" id="UP000239936"/>
    </source>
</evidence>
<dbReference type="SUPFAM" id="SSF143456">
    <property type="entry name" value="VC0467-like"/>
    <property type="match status" value="1"/>
</dbReference>
<dbReference type="Gene3D" id="3.40.1740.10">
    <property type="entry name" value="VC0467-like"/>
    <property type="match status" value="1"/>
</dbReference>
<dbReference type="GO" id="GO:0005829">
    <property type="term" value="C:cytosol"/>
    <property type="evidence" value="ECO:0007669"/>
    <property type="project" value="TreeGrafter"/>
</dbReference>
<name>A0A2S7XPR8_9GAMM</name>
<keyword evidence="4" id="KW-1185">Reference proteome</keyword>
<dbReference type="InterPro" id="IPR003774">
    <property type="entry name" value="AlgH-like"/>
</dbReference>
<comment type="caution">
    <text evidence="3">The sequence shown here is derived from an EMBL/GenBank/DDBJ whole genome shotgun (WGS) entry which is preliminary data.</text>
</comment>
<protein>
    <recommendedName>
        <fullName evidence="2">UPF0301 protein CXB77_16985</fullName>
    </recommendedName>
</protein>
<dbReference type="PANTHER" id="PTHR30327:SF1">
    <property type="entry name" value="UPF0301 PROTEIN YQGE"/>
    <property type="match status" value="1"/>
</dbReference>